<dbReference type="Proteomes" id="UP000657006">
    <property type="component" value="Unassembled WGS sequence"/>
</dbReference>
<comment type="caution">
    <text evidence="1">The sequence shown here is derived from an EMBL/GenBank/DDBJ whole genome shotgun (WGS) entry which is preliminary data.</text>
</comment>
<dbReference type="AlphaFoldDB" id="A0A926DXV6"/>
<protein>
    <submittedName>
        <fullName evidence="1">TnpV protein</fullName>
    </submittedName>
</protein>
<keyword evidence="2" id="KW-1185">Reference proteome</keyword>
<name>A0A926DXV6_9FIRM</name>
<sequence>MYIQPIGLFGQRHLRYLKECHNGVCINLLTSGRLNTCLADIDEQAQECFERLIEQMRQVQGTTEQLKAENQLEWVLKIQKLKFSAPIPYRLNGTYILHCCFFRPL</sequence>
<organism evidence="1 2">
    <name type="scientific">Bianquea renquensis</name>
    <dbReference type="NCBI Taxonomy" id="2763661"/>
    <lineage>
        <taxon>Bacteria</taxon>
        <taxon>Bacillati</taxon>
        <taxon>Bacillota</taxon>
        <taxon>Clostridia</taxon>
        <taxon>Eubacteriales</taxon>
        <taxon>Bianqueaceae</taxon>
        <taxon>Bianquea</taxon>
    </lineage>
</organism>
<gene>
    <name evidence="1" type="ORF">H8730_16855</name>
</gene>
<proteinExistence type="predicted"/>
<reference evidence="1" key="1">
    <citation type="submission" date="2020-08" db="EMBL/GenBank/DDBJ databases">
        <title>Genome public.</title>
        <authorList>
            <person name="Liu C."/>
            <person name="Sun Q."/>
        </authorList>
    </citation>
    <scope>NUCLEOTIDE SEQUENCE</scope>
    <source>
        <strain evidence="1">NSJ-32</strain>
    </source>
</reference>
<dbReference type="InterPro" id="IPR026989">
    <property type="entry name" value="TnpV"/>
</dbReference>
<evidence type="ECO:0000313" key="2">
    <source>
        <dbReference type="Proteomes" id="UP000657006"/>
    </source>
</evidence>
<accession>A0A926DXV6</accession>
<evidence type="ECO:0000313" key="1">
    <source>
        <dbReference type="EMBL" id="MBC8545205.1"/>
    </source>
</evidence>
<dbReference type="EMBL" id="JACRSQ010000055">
    <property type="protein sequence ID" value="MBC8545205.1"/>
    <property type="molecule type" value="Genomic_DNA"/>
</dbReference>
<dbReference type="Pfam" id="PF14198">
    <property type="entry name" value="TnpV"/>
    <property type="match status" value="1"/>
</dbReference>